<evidence type="ECO:0000256" key="1">
    <source>
        <dbReference type="ARBA" id="ARBA00004651"/>
    </source>
</evidence>
<evidence type="ECO:0000256" key="4">
    <source>
        <dbReference type="ARBA" id="ARBA00022475"/>
    </source>
</evidence>
<dbReference type="EMBL" id="BANX01000002">
    <property type="protein sequence ID" value="GAC66513.1"/>
    <property type="molecule type" value="Genomic_DNA"/>
</dbReference>
<keyword evidence="4" id="KW-1003">Cell membrane</keyword>
<dbReference type="GO" id="GO:0005886">
    <property type="term" value="C:plasma membrane"/>
    <property type="evidence" value="ECO:0007669"/>
    <property type="project" value="UniProtKB-SubCell"/>
</dbReference>
<evidence type="ECO:0000313" key="10">
    <source>
        <dbReference type="EMBL" id="GAC66513.1"/>
    </source>
</evidence>
<gene>
    <name evidence="10" type="ORF">GS4_02_02240</name>
</gene>
<keyword evidence="7 9" id="KW-0472">Membrane</keyword>
<dbReference type="PANTHER" id="PTHR21716">
    <property type="entry name" value="TRANSMEMBRANE PROTEIN"/>
    <property type="match status" value="1"/>
</dbReference>
<evidence type="ECO:0000256" key="9">
    <source>
        <dbReference type="SAM" id="Phobius"/>
    </source>
</evidence>
<reference evidence="10 11" key="1">
    <citation type="submission" date="2013-01" db="EMBL/GenBank/DDBJ databases">
        <title>Whole genome shotgun sequence of Gordonia soli NBRC 108243.</title>
        <authorList>
            <person name="Isaki-Nakamura S."/>
            <person name="Hosoyama A."/>
            <person name="Tsuchikane K."/>
            <person name="Ando Y."/>
            <person name="Baba S."/>
            <person name="Ohji S."/>
            <person name="Hamada M."/>
            <person name="Tamura T."/>
            <person name="Yamazoe A."/>
            <person name="Yamazaki S."/>
            <person name="Fujita N."/>
        </authorList>
    </citation>
    <scope>NUCLEOTIDE SEQUENCE [LARGE SCALE GENOMIC DNA]</scope>
    <source>
        <strain evidence="10 11">NBRC 108243</strain>
    </source>
</reference>
<feature type="transmembrane region" description="Helical" evidence="9">
    <location>
        <begin position="92"/>
        <end position="115"/>
    </location>
</feature>
<keyword evidence="3" id="KW-0813">Transport</keyword>
<feature type="transmembrane region" description="Helical" evidence="9">
    <location>
        <begin position="331"/>
        <end position="364"/>
    </location>
</feature>
<evidence type="ECO:0000256" key="8">
    <source>
        <dbReference type="SAM" id="MobiDB-lite"/>
    </source>
</evidence>
<protein>
    <recommendedName>
        <fullName evidence="12">AI-2E family transporter</fullName>
    </recommendedName>
</protein>
<comment type="subcellular location">
    <subcellularLocation>
        <location evidence="1">Cell membrane</location>
        <topology evidence="1">Multi-pass membrane protein</topology>
    </subcellularLocation>
</comment>
<keyword evidence="6 9" id="KW-1133">Transmembrane helix</keyword>
<feature type="transmembrane region" description="Helical" evidence="9">
    <location>
        <begin position="263"/>
        <end position="282"/>
    </location>
</feature>
<feature type="transmembrane region" description="Helical" evidence="9">
    <location>
        <begin position="289"/>
        <end position="311"/>
    </location>
</feature>
<evidence type="ECO:0008006" key="12">
    <source>
        <dbReference type="Google" id="ProtNLM"/>
    </source>
</evidence>
<evidence type="ECO:0000256" key="5">
    <source>
        <dbReference type="ARBA" id="ARBA00022692"/>
    </source>
</evidence>
<accession>M0QD24</accession>
<sequence length="455" mass="47038">MTEALGGKPAEGTVESSVSARTYPSRAQVFLAGLRSSSVVGLQVVLVAAALWVLFWVLGKLWVVLLPVLFAVIVCTVLWPPVRWMRNRGVPAAAASLVMMLVGIGVLAGVIALIVPSIVDQAPELAARATDGVRRLQDWIQGPPLNVKDDQLDNIVETITGRLQSSASTIAAGVFSGVGTATSMLITLFMTVVLVFFFLKDGPKFVPWLNRTVGHPSGAHVSEVLQRMWNALGGFIRTQAIVSFVDAALIGAGLFILQVPLAGVLMVITFLGGFIPIVGAFVAGALAVLIALVSNGLTTALIVLGIILAVQQLEGNVLQPWLQSKAMELHAVIVLLAVTLGGTLFGITGAFLAVPAASALTVMLRYLNEQIAERAGERLPPAGTEVSEQVGVPDKSPSGGASDAGTRPAGASSNEVVATVVVDDPDEPAGDATDAPAGASGDVPGKADEGGDTDR</sequence>
<evidence type="ECO:0000313" key="11">
    <source>
        <dbReference type="Proteomes" id="UP000011666"/>
    </source>
</evidence>
<dbReference type="InterPro" id="IPR002549">
    <property type="entry name" value="AI-2E-like"/>
</dbReference>
<organism evidence="10 11">
    <name type="scientific">Gordonia soli NBRC 108243</name>
    <dbReference type="NCBI Taxonomy" id="1223545"/>
    <lineage>
        <taxon>Bacteria</taxon>
        <taxon>Bacillati</taxon>
        <taxon>Actinomycetota</taxon>
        <taxon>Actinomycetes</taxon>
        <taxon>Mycobacteriales</taxon>
        <taxon>Gordoniaceae</taxon>
        <taxon>Gordonia</taxon>
    </lineage>
</organism>
<dbReference type="Proteomes" id="UP000011666">
    <property type="component" value="Unassembled WGS sequence"/>
</dbReference>
<feature type="region of interest" description="Disordered" evidence="8">
    <location>
        <begin position="377"/>
        <end position="455"/>
    </location>
</feature>
<dbReference type="Pfam" id="PF01594">
    <property type="entry name" value="AI-2E_transport"/>
    <property type="match status" value="1"/>
</dbReference>
<feature type="transmembrane region" description="Helical" evidence="9">
    <location>
        <begin position="61"/>
        <end position="80"/>
    </location>
</feature>
<keyword evidence="5 9" id="KW-0812">Transmembrane</keyword>
<evidence type="ECO:0000256" key="2">
    <source>
        <dbReference type="ARBA" id="ARBA00009773"/>
    </source>
</evidence>
<evidence type="ECO:0000256" key="3">
    <source>
        <dbReference type="ARBA" id="ARBA00022448"/>
    </source>
</evidence>
<keyword evidence="11" id="KW-1185">Reference proteome</keyword>
<dbReference type="STRING" id="1223545.GS4_02_02240"/>
<feature type="transmembrane region" description="Helical" evidence="9">
    <location>
        <begin position="29"/>
        <end position="55"/>
    </location>
</feature>
<feature type="transmembrane region" description="Helical" evidence="9">
    <location>
        <begin position="235"/>
        <end position="257"/>
    </location>
</feature>
<dbReference type="PANTHER" id="PTHR21716:SF53">
    <property type="entry name" value="PERMEASE PERM-RELATED"/>
    <property type="match status" value="1"/>
</dbReference>
<feature type="compositionally biased region" description="Basic and acidic residues" evidence="8">
    <location>
        <begin position="445"/>
        <end position="455"/>
    </location>
</feature>
<feature type="compositionally biased region" description="Low complexity" evidence="8">
    <location>
        <begin position="430"/>
        <end position="442"/>
    </location>
</feature>
<dbReference type="RefSeq" id="WP_007616802.1">
    <property type="nucleotide sequence ID" value="NZ_BANX01000002.1"/>
</dbReference>
<comment type="similarity">
    <text evidence="2">Belongs to the autoinducer-2 exporter (AI-2E) (TC 2.A.86) family.</text>
</comment>
<evidence type="ECO:0000256" key="6">
    <source>
        <dbReference type="ARBA" id="ARBA00022989"/>
    </source>
</evidence>
<dbReference type="AlphaFoldDB" id="M0QD24"/>
<comment type="caution">
    <text evidence="10">The sequence shown here is derived from an EMBL/GenBank/DDBJ whole genome shotgun (WGS) entry which is preliminary data.</text>
</comment>
<name>M0QD24_9ACTN</name>
<dbReference type="eggNOG" id="COG0628">
    <property type="taxonomic scope" value="Bacteria"/>
</dbReference>
<proteinExistence type="inferred from homology"/>
<evidence type="ECO:0000256" key="7">
    <source>
        <dbReference type="ARBA" id="ARBA00023136"/>
    </source>
</evidence>
<dbReference type="GO" id="GO:0055085">
    <property type="term" value="P:transmembrane transport"/>
    <property type="evidence" value="ECO:0007669"/>
    <property type="project" value="TreeGrafter"/>
</dbReference>
<feature type="transmembrane region" description="Helical" evidence="9">
    <location>
        <begin position="170"/>
        <end position="199"/>
    </location>
</feature>